<dbReference type="RefSeq" id="WP_248204355.1">
    <property type="nucleotide sequence ID" value="NZ_JALNMH010000001.1"/>
</dbReference>
<keyword evidence="3" id="KW-1277">Toxin-antitoxin system</keyword>
<evidence type="ECO:0000259" key="7">
    <source>
        <dbReference type="Pfam" id="PF13508"/>
    </source>
</evidence>
<name>A0ABT0GCN7_9GAMM</name>
<dbReference type="Gene3D" id="3.40.630.30">
    <property type="match status" value="1"/>
</dbReference>
<feature type="domain" description="N-acetyltransferase" evidence="7">
    <location>
        <begin position="48"/>
        <end position="149"/>
    </location>
</feature>
<evidence type="ECO:0000256" key="4">
    <source>
        <dbReference type="ARBA" id="ARBA00022679"/>
    </source>
</evidence>
<evidence type="ECO:0000256" key="2">
    <source>
        <dbReference type="ARBA" id="ARBA00022491"/>
    </source>
</evidence>
<sequence>MGHEVTLRSPAPLAETHRLDNFDCGKPVLNDWLKRHARQAQGSGSAKTFVVTDETDLVAGYYSLTVGQVDTLDAPERIRKGMGQYPVPVVILARLAVSGQHQGGGIGCGLLQDAIRRTLLIAEHAGIRAMLTHPIDDDAARFYTRFGFIASPLRDQQLLLLLKDARRLA</sequence>
<dbReference type="EMBL" id="JALNMH010000001">
    <property type="protein sequence ID" value="MCK7592295.1"/>
    <property type="molecule type" value="Genomic_DNA"/>
</dbReference>
<organism evidence="8 9">
    <name type="scientific">Pseudomarimonas salicorniae</name>
    <dbReference type="NCBI Taxonomy" id="2933270"/>
    <lineage>
        <taxon>Bacteria</taxon>
        <taxon>Pseudomonadati</taxon>
        <taxon>Pseudomonadota</taxon>
        <taxon>Gammaproteobacteria</taxon>
        <taxon>Lysobacterales</taxon>
        <taxon>Lysobacteraceae</taxon>
        <taxon>Pseudomarimonas</taxon>
    </lineage>
</organism>
<comment type="catalytic activity">
    <reaction evidence="6">
        <text>glycyl-tRNA(Gly) + acetyl-CoA = N-acetylglycyl-tRNA(Gly) + CoA + H(+)</text>
        <dbReference type="Rhea" id="RHEA:81867"/>
        <dbReference type="Rhea" id="RHEA-COMP:9683"/>
        <dbReference type="Rhea" id="RHEA-COMP:19766"/>
        <dbReference type="ChEBI" id="CHEBI:15378"/>
        <dbReference type="ChEBI" id="CHEBI:57287"/>
        <dbReference type="ChEBI" id="CHEBI:57288"/>
        <dbReference type="ChEBI" id="CHEBI:78522"/>
        <dbReference type="ChEBI" id="CHEBI:232036"/>
    </reaction>
</comment>
<evidence type="ECO:0000256" key="3">
    <source>
        <dbReference type="ARBA" id="ARBA00022649"/>
    </source>
</evidence>
<dbReference type="Pfam" id="PF13508">
    <property type="entry name" value="Acetyltransf_7"/>
    <property type="match status" value="1"/>
</dbReference>
<evidence type="ECO:0000256" key="5">
    <source>
        <dbReference type="ARBA" id="ARBA00023315"/>
    </source>
</evidence>
<evidence type="ECO:0000256" key="6">
    <source>
        <dbReference type="ARBA" id="ARBA00049880"/>
    </source>
</evidence>
<dbReference type="InterPro" id="IPR016181">
    <property type="entry name" value="Acyl_CoA_acyltransferase"/>
</dbReference>
<keyword evidence="4" id="KW-0808">Transferase</keyword>
<comment type="similarity">
    <text evidence="1">Belongs to the acetyltransferase family. GNAT subfamily.</text>
</comment>
<evidence type="ECO:0000256" key="1">
    <source>
        <dbReference type="ARBA" id="ARBA00009342"/>
    </source>
</evidence>
<accession>A0ABT0GCN7</accession>
<evidence type="ECO:0000313" key="9">
    <source>
        <dbReference type="Proteomes" id="UP001431449"/>
    </source>
</evidence>
<protein>
    <submittedName>
        <fullName evidence="8">GNAT family N-acetyltransferase</fullName>
    </submittedName>
</protein>
<proteinExistence type="inferred from homology"/>
<dbReference type="SUPFAM" id="SSF55729">
    <property type="entry name" value="Acyl-CoA N-acyltransferases (Nat)"/>
    <property type="match status" value="1"/>
</dbReference>
<dbReference type="PANTHER" id="PTHR36449">
    <property type="entry name" value="ACETYLTRANSFERASE-RELATED"/>
    <property type="match status" value="1"/>
</dbReference>
<gene>
    <name evidence="8" type="ORF">M0G41_01275</name>
</gene>
<evidence type="ECO:0000313" key="8">
    <source>
        <dbReference type="EMBL" id="MCK7592295.1"/>
    </source>
</evidence>
<keyword evidence="9" id="KW-1185">Reference proteome</keyword>
<dbReference type="Proteomes" id="UP001431449">
    <property type="component" value="Unassembled WGS sequence"/>
</dbReference>
<dbReference type="PANTHER" id="PTHR36449:SF1">
    <property type="entry name" value="ACETYLTRANSFERASE"/>
    <property type="match status" value="1"/>
</dbReference>
<reference evidence="8" key="1">
    <citation type="submission" date="2022-04" db="EMBL/GenBank/DDBJ databases">
        <title>Lysobacter sp. CAU 1642 isolated from sea sand.</title>
        <authorList>
            <person name="Kim W."/>
        </authorList>
    </citation>
    <scope>NUCLEOTIDE SEQUENCE</scope>
    <source>
        <strain evidence="8">CAU 1642</strain>
    </source>
</reference>
<dbReference type="InterPro" id="IPR000182">
    <property type="entry name" value="GNAT_dom"/>
</dbReference>
<keyword evidence="2" id="KW-0678">Repressor</keyword>
<comment type="caution">
    <text evidence="8">The sequence shown here is derived from an EMBL/GenBank/DDBJ whole genome shotgun (WGS) entry which is preliminary data.</text>
</comment>
<keyword evidence="5" id="KW-0012">Acyltransferase</keyword>